<evidence type="ECO:0000256" key="5">
    <source>
        <dbReference type="ARBA" id="ARBA00023136"/>
    </source>
</evidence>
<evidence type="ECO:0000256" key="3">
    <source>
        <dbReference type="ARBA" id="ARBA00022692"/>
    </source>
</evidence>
<dbReference type="SUPFAM" id="SSF81338">
    <property type="entry name" value="Aquaporin-like"/>
    <property type="match status" value="1"/>
</dbReference>
<feature type="transmembrane region" description="Helical" evidence="7">
    <location>
        <begin position="161"/>
        <end position="180"/>
    </location>
</feature>
<evidence type="ECO:0000256" key="1">
    <source>
        <dbReference type="ARBA" id="ARBA00004141"/>
    </source>
</evidence>
<organism evidence="8 9">
    <name type="scientific">Heracleum sosnowskyi</name>
    <dbReference type="NCBI Taxonomy" id="360622"/>
    <lineage>
        <taxon>Eukaryota</taxon>
        <taxon>Viridiplantae</taxon>
        <taxon>Streptophyta</taxon>
        <taxon>Embryophyta</taxon>
        <taxon>Tracheophyta</taxon>
        <taxon>Spermatophyta</taxon>
        <taxon>Magnoliopsida</taxon>
        <taxon>eudicotyledons</taxon>
        <taxon>Gunneridae</taxon>
        <taxon>Pentapetalae</taxon>
        <taxon>asterids</taxon>
        <taxon>campanulids</taxon>
        <taxon>Apiales</taxon>
        <taxon>Apiaceae</taxon>
        <taxon>Apioideae</taxon>
        <taxon>apioid superclade</taxon>
        <taxon>Tordylieae</taxon>
        <taxon>Tordyliinae</taxon>
        <taxon>Heracleum</taxon>
    </lineage>
</organism>
<dbReference type="InterPro" id="IPR034294">
    <property type="entry name" value="Aquaporin_transptr"/>
</dbReference>
<keyword evidence="4 7" id="KW-1133">Transmembrane helix</keyword>
<dbReference type="PRINTS" id="PR00783">
    <property type="entry name" value="MINTRINSICP"/>
</dbReference>
<reference evidence="8" key="1">
    <citation type="submission" date="2023-02" db="EMBL/GenBank/DDBJ databases">
        <title>Genome of toxic invasive species Heracleum sosnowskyi carries increased number of genes despite the absence of recent whole-genome duplications.</title>
        <authorList>
            <person name="Schelkunov M."/>
            <person name="Shtratnikova V."/>
            <person name="Makarenko M."/>
            <person name="Klepikova A."/>
            <person name="Omelchenko D."/>
            <person name="Novikova G."/>
            <person name="Obukhova E."/>
            <person name="Bogdanov V."/>
            <person name="Penin A."/>
            <person name="Logacheva M."/>
        </authorList>
    </citation>
    <scope>NUCLEOTIDE SEQUENCE</scope>
    <source>
        <strain evidence="8">Hsosn_3</strain>
        <tissue evidence="8">Leaf</tissue>
    </source>
</reference>
<keyword evidence="3 6" id="KW-0812">Transmembrane</keyword>
<gene>
    <name evidence="8" type="ORF">POM88_048771</name>
</gene>
<dbReference type="PANTHER" id="PTHR45724">
    <property type="entry name" value="AQUAPORIN NIP2-1"/>
    <property type="match status" value="1"/>
</dbReference>
<dbReference type="Gene3D" id="1.20.1080.10">
    <property type="entry name" value="Glycerol uptake facilitator protein"/>
    <property type="match status" value="1"/>
</dbReference>
<feature type="transmembrane region" description="Helical" evidence="7">
    <location>
        <begin position="186"/>
        <end position="209"/>
    </location>
</feature>
<evidence type="ECO:0000256" key="4">
    <source>
        <dbReference type="ARBA" id="ARBA00022989"/>
    </source>
</evidence>
<comment type="similarity">
    <text evidence="6">Belongs to the MIP/aquaporin (TC 1.A.8) family.</text>
</comment>
<comment type="subcellular location">
    <subcellularLocation>
        <location evidence="1">Membrane</location>
        <topology evidence="1">Multi-pass membrane protein</topology>
    </subcellularLocation>
</comment>
<evidence type="ECO:0000256" key="7">
    <source>
        <dbReference type="SAM" id="Phobius"/>
    </source>
</evidence>
<dbReference type="Pfam" id="PF00230">
    <property type="entry name" value="MIP"/>
    <property type="match status" value="1"/>
</dbReference>
<keyword evidence="9" id="KW-1185">Reference proteome</keyword>
<dbReference type="InterPro" id="IPR023271">
    <property type="entry name" value="Aquaporin-like"/>
</dbReference>
<feature type="transmembrane region" description="Helical" evidence="7">
    <location>
        <begin position="44"/>
        <end position="65"/>
    </location>
</feature>
<feature type="transmembrane region" description="Helical" evidence="7">
    <location>
        <begin position="72"/>
        <end position="92"/>
    </location>
</feature>
<evidence type="ECO:0000313" key="8">
    <source>
        <dbReference type="EMBL" id="KAK1355515.1"/>
    </source>
</evidence>
<dbReference type="GO" id="GO:0016020">
    <property type="term" value="C:membrane"/>
    <property type="evidence" value="ECO:0007669"/>
    <property type="project" value="UniProtKB-SubCell"/>
</dbReference>
<reference evidence="8" key="2">
    <citation type="submission" date="2023-05" db="EMBL/GenBank/DDBJ databases">
        <authorList>
            <person name="Schelkunov M.I."/>
        </authorList>
    </citation>
    <scope>NUCLEOTIDE SEQUENCE</scope>
    <source>
        <strain evidence="8">Hsosn_3</strain>
        <tissue evidence="8">Leaf</tissue>
    </source>
</reference>
<dbReference type="InterPro" id="IPR000425">
    <property type="entry name" value="MIP"/>
</dbReference>
<keyword evidence="5 7" id="KW-0472">Membrane</keyword>
<keyword evidence="2 6" id="KW-0813">Transport</keyword>
<feature type="transmembrane region" description="Helical" evidence="7">
    <location>
        <begin position="121"/>
        <end position="141"/>
    </location>
</feature>
<dbReference type="InterPro" id="IPR022357">
    <property type="entry name" value="MIP_CS"/>
</dbReference>
<dbReference type="GO" id="GO:0015267">
    <property type="term" value="F:channel activity"/>
    <property type="evidence" value="ECO:0007669"/>
    <property type="project" value="InterPro"/>
</dbReference>
<sequence>MARNEAVNDDNEVSSLEMGIKQSKSNRGGCGFFPTPHAVTLQKILAEVVGTYFVIFAGCGSVVVNKLYGGSITFPGICVTWGLIVMVMIYTVGHVSGAHFNPAVTFTQAVFKRFPWKLVPYYIVSQVAGSLLASFTLTLLFDVDHKSYFGTLPAGSNTQSLIIEIIISSILMFVICGVATDDRANGHFAGVVIGMTIILNVFVAGPISGASMNPARSLGPAFVMHEFKGIWVYIVGPTVGIMFGAAIYQLLTFTNKPLSQLWAERFECLNNNSDPES</sequence>
<feature type="transmembrane region" description="Helical" evidence="7">
    <location>
        <begin position="230"/>
        <end position="251"/>
    </location>
</feature>
<dbReference type="EMBL" id="JAUIZM010000011">
    <property type="protein sequence ID" value="KAK1355515.1"/>
    <property type="molecule type" value="Genomic_DNA"/>
</dbReference>
<evidence type="ECO:0000256" key="2">
    <source>
        <dbReference type="ARBA" id="ARBA00022448"/>
    </source>
</evidence>
<dbReference type="Proteomes" id="UP001237642">
    <property type="component" value="Unassembled WGS sequence"/>
</dbReference>
<dbReference type="PROSITE" id="PS00221">
    <property type="entry name" value="MIP"/>
    <property type="match status" value="1"/>
</dbReference>
<accession>A0AAD8LYS7</accession>
<proteinExistence type="inferred from homology"/>
<name>A0AAD8LYS7_9APIA</name>
<evidence type="ECO:0000313" key="9">
    <source>
        <dbReference type="Proteomes" id="UP001237642"/>
    </source>
</evidence>
<protein>
    <submittedName>
        <fullName evidence="8">Aquaporin NIP-type</fullName>
    </submittedName>
</protein>
<dbReference type="AlphaFoldDB" id="A0AAD8LYS7"/>
<dbReference type="NCBIfam" id="TIGR00861">
    <property type="entry name" value="MIP"/>
    <property type="match status" value="1"/>
</dbReference>
<dbReference type="PANTHER" id="PTHR45724:SF6">
    <property type="entry name" value="AQUAPORIN NIP-TYPE"/>
    <property type="match status" value="1"/>
</dbReference>
<evidence type="ECO:0000256" key="6">
    <source>
        <dbReference type="RuleBase" id="RU000477"/>
    </source>
</evidence>
<dbReference type="CDD" id="cd00333">
    <property type="entry name" value="MIP"/>
    <property type="match status" value="1"/>
</dbReference>
<comment type="caution">
    <text evidence="8">The sequence shown here is derived from an EMBL/GenBank/DDBJ whole genome shotgun (WGS) entry which is preliminary data.</text>
</comment>